<name>A0AA40FB73_9PEZI</name>
<dbReference type="Proteomes" id="UP001172155">
    <property type="component" value="Unassembled WGS sequence"/>
</dbReference>
<feature type="region of interest" description="Disordered" evidence="1">
    <location>
        <begin position="185"/>
        <end position="204"/>
    </location>
</feature>
<dbReference type="EMBL" id="JAUKUD010000001">
    <property type="protein sequence ID" value="KAK0754569.1"/>
    <property type="molecule type" value="Genomic_DNA"/>
</dbReference>
<feature type="region of interest" description="Disordered" evidence="1">
    <location>
        <begin position="22"/>
        <end position="55"/>
    </location>
</feature>
<evidence type="ECO:0000313" key="2">
    <source>
        <dbReference type="EMBL" id="KAK0754569.1"/>
    </source>
</evidence>
<proteinExistence type="predicted"/>
<dbReference type="AlphaFoldDB" id="A0AA40FB73"/>
<organism evidence="2 3">
    <name type="scientific">Schizothecium vesticola</name>
    <dbReference type="NCBI Taxonomy" id="314040"/>
    <lineage>
        <taxon>Eukaryota</taxon>
        <taxon>Fungi</taxon>
        <taxon>Dikarya</taxon>
        <taxon>Ascomycota</taxon>
        <taxon>Pezizomycotina</taxon>
        <taxon>Sordariomycetes</taxon>
        <taxon>Sordariomycetidae</taxon>
        <taxon>Sordariales</taxon>
        <taxon>Schizotheciaceae</taxon>
        <taxon>Schizothecium</taxon>
    </lineage>
</organism>
<protein>
    <submittedName>
        <fullName evidence="2">Uncharacterized protein</fullName>
    </submittedName>
</protein>
<reference evidence="2" key="1">
    <citation type="submission" date="2023-06" db="EMBL/GenBank/DDBJ databases">
        <title>Genome-scale phylogeny and comparative genomics of the fungal order Sordariales.</title>
        <authorList>
            <consortium name="Lawrence Berkeley National Laboratory"/>
            <person name="Hensen N."/>
            <person name="Bonometti L."/>
            <person name="Westerberg I."/>
            <person name="Brannstrom I.O."/>
            <person name="Guillou S."/>
            <person name="Cros-Aarteil S."/>
            <person name="Calhoun S."/>
            <person name="Haridas S."/>
            <person name="Kuo A."/>
            <person name="Mondo S."/>
            <person name="Pangilinan J."/>
            <person name="Riley R."/>
            <person name="LaButti K."/>
            <person name="Andreopoulos B."/>
            <person name="Lipzen A."/>
            <person name="Chen C."/>
            <person name="Yanf M."/>
            <person name="Daum C."/>
            <person name="Ng V."/>
            <person name="Clum A."/>
            <person name="Steindorff A."/>
            <person name="Ohm R."/>
            <person name="Martin F."/>
            <person name="Silar P."/>
            <person name="Natvig D."/>
            <person name="Lalanne C."/>
            <person name="Gautier V."/>
            <person name="Ament-velasquez S.L."/>
            <person name="Kruys A."/>
            <person name="Hutchinson M.I."/>
            <person name="Powell A.J."/>
            <person name="Barry K."/>
            <person name="Miller A.N."/>
            <person name="Grigoriev I.V."/>
            <person name="Debuchy R."/>
            <person name="Gladieux P."/>
            <person name="Thoren M.H."/>
            <person name="Johannesson H."/>
        </authorList>
    </citation>
    <scope>NUCLEOTIDE SEQUENCE</scope>
    <source>
        <strain evidence="2">SMH3187-1</strain>
    </source>
</reference>
<evidence type="ECO:0000313" key="3">
    <source>
        <dbReference type="Proteomes" id="UP001172155"/>
    </source>
</evidence>
<comment type="caution">
    <text evidence="2">The sequence shown here is derived from an EMBL/GenBank/DDBJ whole genome shotgun (WGS) entry which is preliminary data.</text>
</comment>
<keyword evidence="3" id="KW-1185">Reference proteome</keyword>
<sequence>MSEELEREIASLQAQLIEATKRADEAAKRADEATKRAEEATKLAEQADNHETPAETKLKRSTFLQYLDHLQTILVPSLTAEDKPSLPSSGPVADVCGNVHLRVLRRWGDFSYLHDRQFDDLVKALGEEQLFPSRGAVEALKSDLMLDWRIDEESIEDFIRAYAERPARRIVNRFDARRQPRRGTLARFRDHDADGPSQPSPDRIGDPAANWWGIRAAPDGPQTPVLVGEFKAAHRIPAKSFRAVLGTDHSFAETLFADYARCETMTVAKVLCQAYHCMIIGDLAYGYVASGDSMVFLAVPRDDPGTLFFHLLDEASRVPSPRRSHAAGLATLALLALEAEAAPAQ</sequence>
<evidence type="ECO:0000256" key="1">
    <source>
        <dbReference type="SAM" id="MobiDB-lite"/>
    </source>
</evidence>
<gene>
    <name evidence="2" type="ORF">B0T18DRAFT_424936</name>
</gene>
<accession>A0AA40FB73</accession>